<protein>
    <recommendedName>
        <fullName evidence="8">Peroxin-7</fullName>
    </recommendedName>
</protein>
<dbReference type="SMART" id="SM00320">
    <property type="entry name" value="WD40"/>
    <property type="match status" value="2"/>
</dbReference>
<evidence type="ECO:0000256" key="6">
    <source>
        <dbReference type="ARBA" id="ARBA00023140"/>
    </source>
</evidence>
<sequence length="143" mass="15968">MTLLNNPISVLNGHGYAVRKVKFSPHHRNLMVSCSYDMSVCMWDFMVEDALVGRYDHHTEFAVGVDISVLVDGLMASTGNLMVSESVCMWDFMVEDALVGRYDHHTEFAVGVDISVLVDGLMASTGWDELVYVWQHGTDPRAP</sequence>
<comment type="subcellular location">
    <subcellularLocation>
        <location evidence="2">Cytoplasm</location>
        <location evidence="2">Cytosol</location>
    </subcellularLocation>
    <subcellularLocation>
        <location evidence="1">Peroxisome matrix</location>
    </subcellularLocation>
</comment>
<comment type="similarity">
    <text evidence="7">Belongs to the WD repeat peroxin-7 family.</text>
</comment>
<evidence type="ECO:0000256" key="2">
    <source>
        <dbReference type="ARBA" id="ARBA00004514"/>
    </source>
</evidence>
<evidence type="ECO:0000313" key="10">
    <source>
        <dbReference type="EMBL" id="KAH8511727.1"/>
    </source>
</evidence>
<dbReference type="InterPro" id="IPR036322">
    <property type="entry name" value="WD40_repeat_dom_sf"/>
</dbReference>
<evidence type="ECO:0000256" key="5">
    <source>
        <dbReference type="ARBA" id="ARBA00022927"/>
    </source>
</evidence>
<evidence type="ECO:0000256" key="1">
    <source>
        <dbReference type="ARBA" id="ARBA00004253"/>
    </source>
</evidence>
<organism evidence="10 11">
    <name type="scientific">Populus deltoides</name>
    <name type="common">Eastern poplar</name>
    <name type="synonym">Eastern cottonwood</name>
    <dbReference type="NCBI Taxonomy" id="3696"/>
    <lineage>
        <taxon>Eukaryota</taxon>
        <taxon>Viridiplantae</taxon>
        <taxon>Streptophyta</taxon>
        <taxon>Embryophyta</taxon>
        <taxon>Tracheophyta</taxon>
        <taxon>Spermatophyta</taxon>
        <taxon>Magnoliopsida</taxon>
        <taxon>eudicotyledons</taxon>
        <taxon>Gunneridae</taxon>
        <taxon>Pentapetalae</taxon>
        <taxon>rosids</taxon>
        <taxon>fabids</taxon>
        <taxon>Malpighiales</taxon>
        <taxon>Salicaceae</taxon>
        <taxon>Saliceae</taxon>
        <taxon>Populus</taxon>
    </lineage>
</organism>
<feature type="repeat" description="WD" evidence="9">
    <location>
        <begin position="11"/>
        <end position="44"/>
    </location>
</feature>
<gene>
    <name evidence="10" type="ORF">H0E87_009051</name>
</gene>
<keyword evidence="3" id="KW-0813">Transport</keyword>
<evidence type="ECO:0000256" key="3">
    <source>
        <dbReference type="ARBA" id="ARBA00022448"/>
    </source>
</evidence>
<dbReference type="GO" id="GO:0005829">
    <property type="term" value="C:cytosol"/>
    <property type="evidence" value="ECO:0007669"/>
    <property type="project" value="UniProtKB-SubCell"/>
</dbReference>
<dbReference type="EMBL" id="JACEGQ020000004">
    <property type="protein sequence ID" value="KAH8511727.1"/>
    <property type="molecule type" value="Genomic_DNA"/>
</dbReference>
<dbReference type="PANTHER" id="PTHR46027">
    <property type="entry name" value="PEROXISOMAL TARGETING SIGNAL 2 RECEPTOR"/>
    <property type="match status" value="1"/>
</dbReference>
<dbReference type="InterPro" id="IPR001680">
    <property type="entry name" value="WD40_rpt"/>
</dbReference>
<dbReference type="GO" id="GO:0005782">
    <property type="term" value="C:peroxisomal matrix"/>
    <property type="evidence" value="ECO:0007669"/>
    <property type="project" value="UniProtKB-SubCell"/>
</dbReference>
<dbReference type="GO" id="GO:0016558">
    <property type="term" value="P:protein import into peroxisome matrix"/>
    <property type="evidence" value="ECO:0007669"/>
    <property type="project" value="InterPro"/>
</dbReference>
<dbReference type="Proteomes" id="UP000807159">
    <property type="component" value="Chromosome 4"/>
</dbReference>
<dbReference type="Pfam" id="PF00400">
    <property type="entry name" value="WD40"/>
    <property type="match status" value="1"/>
</dbReference>
<dbReference type="SUPFAM" id="SSF50978">
    <property type="entry name" value="WD40 repeat-like"/>
    <property type="match status" value="1"/>
</dbReference>
<keyword evidence="6" id="KW-0576">Peroxisome</keyword>
<keyword evidence="4" id="KW-0963">Cytoplasm</keyword>
<evidence type="ECO:0000256" key="8">
    <source>
        <dbReference type="ARBA" id="ARBA00032565"/>
    </source>
</evidence>
<evidence type="ECO:0000313" key="11">
    <source>
        <dbReference type="Proteomes" id="UP000807159"/>
    </source>
</evidence>
<dbReference type="PROSITE" id="PS50082">
    <property type="entry name" value="WD_REPEATS_2"/>
    <property type="match status" value="1"/>
</dbReference>
<evidence type="ECO:0000256" key="4">
    <source>
        <dbReference type="ARBA" id="ARBA00022490"/>
    </source>
</evidence>
<comment type="caution">
    <text evidence="10">The sequence shown here is derived from an EMBL/GenBank/DDBJ whole genome shotgun (WGS) entry which is preliminary data.</text>
</comment>
<evidence type="ECO:0000256" key="9">
    <source>
        <dbReference type="PROSITE-ProRule" id="PRU00221"/>
    </source>
</evidence>
<keyword evidence="9" id="KW-0853">WD repeat</keyword>
<keyword evidence="11" id="KW-1185">Reference proteome</keyword>
<dbReference type="InterPro" id="IPR015943">
    <property type="entry name" value="WD40/YVTN_repeat-like_dom_sf"/>
</dbReference>
<dbReference type="PROSITE" id="PS50294">
    <property type="entry name" value="WD_REPEATS_REGION"/>
    <property type="match status" value="1"/>
</dbReference>
<dbReference type="AlphaFoldDB" id="A0A8T2Z2X5"/>
<dbReference type="GO" id="GO:0005053">
    <property type="term" value="F:peroxisome matrix targeting signal-2 binding"/>
    <property type="evidence" value="ECO:0007669"/>
    <property type="project" value="InterPro"/>
</dbReference>
<proteinExistence type="inferred from homology"/>
<dbReference type="InterPro" id="IPR044536">
    <property type="entry name" value="PEX7"/>
</dbReference>
<dbReference type="Gene3D" id="2.130.10.10">
    <property type="entry name" value="YVTN repeat-like/Quinoprotein amine dehydrogenase"/>
    <property type="match status" value="1"/>
</dbReference>
<dbReference type="PANTHER" id="PTHR46027:SF1">
    <property type="entry name" value="PEROXISOMAL TARGETING SIGNAL 2 RECEPTOR"/>
    <property type="match status" value="1"/>
</dbReference>
<reference evidence="10" key="1">
    <citation type="journal article" date="2021" name="J. Hered.">
        <title>Genome Assembly of Salicaceae Populus deltoides (Eastern Cottonwood) I-69 Based on Nanopore Sequencing and Hi-C Technologies.</title>
        <authorList>
            <person name="Bai S."/>
            <person name="Wu H."/>
            <person name="Zhang J."/>
            <person name="Pan Z."/>
            <person name="Zhao W."/>
            <person name="Li Z."/>
            <person name="Tong C."/>
        </authorList>
    </citation>
    <scope>NUCLEOTIDE SEQUENCE</scope>
    <source>
        <tissue evidence="10">Leaf</tissue>
    </source>
</reference>
<keyword evidence="5" id="KW-0653">Protein transport</keyword>
<evidence type="ECO:0000256" key="7">
    <source>
        <dbReference type="ARBA" id="ARBA00024017"/>
    </source>
</evidence>
<accession>A0A8T2Z2X5</accession>
<name>A0A8T2Z2X5_POPDE</name>